<feature type="coiled-coil region" evidence="10">
    <location>
        <begin position="655"/>
        <end position="683"/>
    </location>
</feature>
<accession>A0A914UQK0</accession>
<evidence type="ECO:0000313" key="12">
    <source>
        <dbReference type="Proteomes" id="UP000887566"/>
    </source>
</evidence>
<dbReference type="Proteomes" id="UP000887566">
    <property type="component" value="Unplaced"/>
</dbReference>
<keyword evidence="9" id="KW-0966">Cell projection</keyword>
<dbReference type="PANTHER" id="PTHR16795">
    <property type="entry name" value="LIMBIN/ELLIS-VAN CREVELD PROTEIN"/>
    <property type="match status" value="1"/>
</dbReference>
<dbReference type="WBParaSite" id="PSAMB.scaffold115size76853.g2185.t1">
    <property type="protein sequence ID" value="PSAMB.scaffold115size76853.g2185.t1"/>
    <property type="gene ID" value="PSAMB.scaffold115size76853.g2185"/>
</dbReference>
<evidence type="ECO:0000256" key="7">
    <source>
        <dbReference type="ARBA" id="ARBA00023136"/>
    </source>
</evidence>
<name>A0A914UQK0_9BILA</name>
<keyword evidence="8" id="KW-0206">Cytoskeleton</keyword>
<evidence type="ECO:0000256" key="2">
    <source>
        <dbReference type="ARBA" id="ARBA00004162"/>
    </source>
</evidence>
<evidence type="ECO:0000256" key="5">
    <source>
        <dbReference type="ARBA" id="ARBA00022692"/>
    </source>
</evidence>
<sequence length="885" mass="102191">MNQGATPTFATIGTITDESMDETMIPILLESTTEQRLNRLDRQALIAADITDSDLRREQLDNTLAAVTAVLGEQDGEQLRSRAVAITADLDIEQQKRVQELKRAHLKERETQLNELAERQIAEKATSTEPIKLKRMHAVETAELYHQLELEQEAAVQALKAEYEAKKAAALFELQKTFVGELEAAGKLDADKADCLIAEMNHASTQVTSWFDEERARRKAQLDHRYNIRKSLVLQKDLNDAQYKETVETLLKHQLDMIADMKNRGVITESEAFQMSADARKRFEKIDNRLANERIKREQKLKRDVAFERKRKIAEMKQQQQNDMKQLNNRIRNSGIDILEIIQERHLLLNKQREQLMALEGEIDQSTAERLDTLHKRLIDELRVKMDEDKKKLAQKSGSTNEVLQNQNSQTEAIEADHRKAKAELVNKQKEANIARKRELDARADREVKEQKELREAKALVYQTLMNQQPAMSVTDRERFLKEQRKNLAHLENGLAINRVAHAQILANKLAQRRQTLLIKLARRKNSQKRKSDVEDDEEDERLKALQDLTLSPEQERNLYEAVFERRHKLLRDAENTLARHLAQFEYTRMRQLGYLKAQDDALRGLTSCMVDDLVDRGVLTNPDCKRILADHNADRQRLGLTLTDQRERQQKKLREQLMERAARRQRTLAAEQRKRMERATKKSYQSEVARTIAEMQLVTEQTGERELLNQQLDTEVEQGLADDAMVFEERAEIQLQQQETDFVRQLVEQSDFRPDEISRVIRMVLPEKSQAEVEEMTSRLCVQSSSAPLSRHSSSSRLARKYEAAEESREFLQKRLPSARRNGRKSVRLRINSSSGSSSAASRPRTTLPPISKRLQPVGATVDELSSEQIPLKTMGSKTAHYHR</sequence>
<dbReference type="AlphaFoldDB" id="A0A914UQK0"/>
<dbReference type="GO" id="GO:0060170">
    <property type="term" value="C:ciliary membrane"/>
    <property type="evidence" value="ECO:0007669"/>
    <property type="project" value="TreeGrafter"/>
</dbReference>
<feature type="compositionally biased region" description="Basic residues" evidence="11">
    <location>
        <begin position="818"/>
        <end position="829"/>
    </location>
</feature>
<keyword evidence="5" id="KW-0812">Transmembrane</keyword>
<evidence type="ECO:0000256" key="10">
    <source>
        <dbReference type="SAM" id="Coils"/>
    </source>
</evidence>
<keyword evidence="6" id="KW-1133">Transmembrane helix</keyword>
<protein>
    <submittedName>
        <fullName evidence="13">Uncharacterized protein</fullName>
    </submittedName>
</protein>
<dbReference type="InterPro" id="IPR026501">
    <property type="entry name" value="Limbin/EVC"/>
</dbReference>
<keyword evidence="10" id="KW-0175">Coiled coil</keyword>
<evidence type="ECO:0000256" key="6">
    <source>
        <dbReference type="ARBA" id="ARBA00022989"/>
    </source>
</evidence>
<feature type="compositionally biased region" description="Polar residues" evidence="11">
    <location>
        <begin position="396"/>
        <end position="412"/>
    </location>
</feature>
<proteinExistence type="predicted"/>
<evidence type="ECO:0000256" key="9">
    <source>
        <dbReference type="ARBA" id="ARBA00023273"/>
    </source>
</evidence>
<dbReference type="PANTHER" id="PTHR16795:SF14">
    <property type="entry name" value="LIMBIN"/>
    <property type="match status" value="1"/>
</dbReference>
<keyword evidence="3" id="KW-1003">Cell membrane</keyword>
<feature type="coiled-coil region" evidence="10">
    <location>
        <begin position="310"/>
        <end position="369"/>
    </location>
</feature>
<feature type="region of interest" description="Disordered" evidence="11">
    <location>
        <begin position="814"/>
        <end position="885"/>
    </location>
</feature>
<keyword evidence="12" id="KW-1185">Reference proteome</keyword>
<comment type="subcellular location">
    <subcellularLocation>
        <location evidence="2">Cell membrane</location>
        <topology evidence="2">Single-pass membrane protein</topology>
    </subcellularLocation>
    <subcellularLocation>
        <location evidence="1">Cytoplasm</location>
        <location evidence="1">Cytoskeleton</location>
        <location evidence="1">Cilium basal body</location>
    </subcellularLocation>
</comment>
<keyword evidence="7" id="KW-0472">Membrane</keyword>
<evidence type="ECO:0000256" key="11">
    <source>
        <dbReference type="SAM" id="MobiDB-lite"/>
    </source>
</evidence>
<dbReference type="GO" id="GO:0098797">
    <property type="term" value="C:plasma membrane protein complex"/>
    <property type="evidence" value="ECO:0007669"/>
    <property type="project" value="TreeGrafter"/>
</dbReference>
<evidence type="ECO:0000313" key="13">
    <source>
        <dbReference type="WBParaSite" id="PSAMB.scaffold115size76853.g2185.t1"/>
    </source>
</evidence>
<organism evidence="12 13">
    <name type="scientific">Plectus sambesii</name>
    <dbReference type="NCBI Taxonomy" id="2011161"/>
    <lineage>
        <taxon>Eukaryota</taxon>
        <taxon>Metazoa</taxon>
        <taxon>Ecdysozoa</taxon>
        <taxon>Nematoda</taxon>
        <taxon>Chromadorea</taxon>
        <taxon>Plectida</taxon>
        <taxon>Plectina</taxon>
        <taxon>Plectoidea</taxon>
        <taxon>Plectidae</taxon>
        <taxon>Plectus</taxon>
    </lineage>
</organism>
<feature type="compositionally biased region" description="Low complexity" evidence="11">
    <location>
        <begin position="834"/>
        <end position="843"/>
    </location>
</feature>
<evidence type="ECO:0000256" key="1">
    <source>
        <dbReference type="ARBA" id="ARBA00004120"/>
    </source>
</evidence>
<feature type="compositionally biased region" description="Low complexity" evidence="11">
    <location>
        <begin position="785"/>
        <end position="798"/>
    </location>
</feature>
<reference evidence="13" key="1">
    <citation type="submission" date="2022-11" db="UniProtKB">
        <authorList>
            <consortium name="WormBaseParasite"/>
        </authorList>
    </citation>
    <scope>IDENTIFICATION</scope>
</reference>
<evidence type="ECO:0000256" key="4">
    <source>
        <dbReference type="ARBA" id="ARBA00022490"/>
    </source>
</evidence>
<feature type="region of interest" description="Disordered" evidence="11">
    <location>
        <begin position="777"/>
        <end position="802"/>
    </location>
</feature>
<dbReference type="GO" id="GO:0007224">
    <property type="term" value="P:smoothened signaling pathway"/>
    <property type="evidence" value="ECO:0007669"/>
    <property type="project" value="InterPro"/>
</dbReference>
<evidence type="ECO:0000256" key="8">
    <source>
        <dbReference type="ARBA" id="ARBA00023212"/>
    </source>
</evidence>
<feature type="region of interest" description="Disordered" evidence="11">
    <location>
        <begin position="393"/>
        <end position="416"/>
    </location>
</feature>
<keyword evidence="4" id="KW-0963">Cytoplasm</keyword>
<evidence type="ECO:0000256" key="3">
    <source>
        <dbReference type="ARBA" id="ARBA00022475"/>
    </source>
</evidence>